<evidence type="ECO:0000256" key="1">
    <source>
        <dbReference type="SAM" id="MobiDB-lite"/>
    </source>
</evidence>
<accession>A0A0E9XP37</accession>
<evidence type="ECO:0000313" key="2">
    <source>
        <dbReference type="EMBL" id="JAI03611.1"/>
    </source>
</evidence>
<reference evidence="2" key="1">
    <citation type="submission" date="2014-11" db="EMBL/GenBank/DDBJ databases">
        <authorList>
            <person name="Amaro Gonzalez C."/>
        </authorList>
    </citation>
    <scope>NUCLEOTIDE SEQUENCE</scope>
</reference>
<name>A0A0E9XP37_ANGAN</name>
<organism evidence="2">
    <name type="scientific">Anguilla anguilla</name>
    <name type="common">European freshwater eel</name>
    <name type="synonym">Muraena anguilla</name>
    <dbReference type="NCBI Taxonomy" id="7936"/>
    <lineage>
        <taxon>Eukaryota</taxon>
        <taxon>Metazoa</taxon>
        <taxon>Chordata</taxon>
        <taxon>Craniata</taxon>
        <taxon>Vertebrata</taxon>
        <taxon>Euteleostomi</taxon>
        <taxon>Actinopterygii</taxon>
        <taxon>Neopterygii</taxon>
        <taxon>Teleostei</taxon>
        <taxon>Anguilliformes</taxon>
        <taxon>Anguillidae</taxon>
        <taxon>Anguilla</taxon>
    </lineage>
</organism>
<protein>
    <submittedName>
        <fullName evidence="2">Uncharacterized protein</fullName>
    </submittedName>
</protein>
<reference evidence="2" key="2">
    <citation type="journal article" date="2015" name="Fish Shellfish Immunol.">
        <title>Early steps in the European eel (Anguilla anguilla)-Vibrio vulnificus interaction in the gills: Role of the RtxA13 toxin.</title>
        <authorList>
            <person name="Callol A."/>
            <person name="Pajuelo D."/>
            <person name="Ebbesson L."/>
            <person name="Teles M."/>
            <person name="MacKenzie S."/>
            <person name="Amaro C."/>
        </authorList>
    </citation>
    <scope>NUCLEOTIDE SEQUENCE</scope>
</reference>
<proteinExistence type="predicted"/>
<sequence>MCNVHLRCFVSAWPVSSVPAPRPVFNRKRQGVRGVAKEPNQSAASSAAAHKSRLTATMFL</sequence>
<dbReference type="AlphaFoldDB" id="A0A0E9XP37"/>
<feature type="region of interest" description="Disordered" evidence="1">
    <location>
        <begin position="33"/>
        <end position="60"/>
    </location>
</feature>
<dbReference type="EMBL" id="GBXM01004967">
    <property type="protein sequence ID" value="JAI03611.1"/>
    <property type="molecule type" value="Transcribed_RNA"/>
</dbReference>